<evidence type="ECO:0000256" key="6">
    <source>
        <dbReference type="ARBA" id="ARBA00022927"/>
    </source>
</evidence>
<evidence type="ECO:0000259" key="13">
    <source>
        <dbReference type="Pfam" id="PF21760"/>
    </source>
</evidence>
<evidence type="ECO:0000256" key="9">
    <source>
        <dbReference type="ARBA" id="ARBA00023136"/>
    </source>
</evidence>
<dbReference type="GO" id="GO:0015450">
    <property type="term" value="F:protein-transporting ATPase activity"/>
    <property type="evidence" value="ECO:0007669"/>
    <property type="project" value="InterPro"/>
</dbReference>
<comment type="similarity">
    <text evidence="10">Belongs to the SecD/SecF family. SecD subfamily.</text>
</comment>
<evidence type="ECO:0000259" key="14">
    <source>
        <dbReference type="Pfam" id="PF22599"/>
    </source>
</evidence>
<dbReference type="InterPro" id="IPR048631">
    <property type="entry name" value="SecD_1st"/>
</dbReference>
<dbReference type="InterPro" id="IPR022646">
    <property type="entry name" value="SecD/SecF_CS"/>
</dbReference>
<evidence type="ECO:0000313" key="15">
    <source>
        <dbReference type="EMBL" id="MCT8989512.1"/>
    </source>
</evidence>
<accession>A0A9X3B5Z3</accession>
<dbReference type="FunFam" id="3.30.1360.200:FF:000002">
    <property type="entry name" value="Preprotein translocase subunit SecD"/>
    <property type="match status" value="1"/>
</dbReference>
<feature type="transmembrane region" description="Helical" evidence="10">
    <location>
        <begin position="771"/>
        <end position="792"/>
    </location>
</feature>
<evidence type="ECO:0000256" key="4">
    <source>
        <dbReference type="ARBA" id="ARBA00022519"/>
    </source>
</evidence>
<feature type="transmembrane region" description="Helical" evidence="10">
    <location>
        <begin position="375"/>
        <end position="395"/>
    </location>
</feature>
<feature type="transmembrane region" description="Helical" evidence="10">
    <location>
        <begin position="804"/>
        <end position="826"/>
    </location>
</feature>
<comment type="function">
    <text evidence="10">Part of the Sec protein translocase complex. Interacts with the SecYEG preprotein conducting channel. SecDF uses the proton motive force (PMF) to complete protein translocation after the ATP-dependent function of SecA.</text>
</comment>
<evidence type="ECO:0000256" key="5">
    <source>
        <dbReference type="ARBA" id="ARBA00022692"/>
    </source>
</evidence>
<dbReference type="InterPro" id="IPR005791">
    <property type="entry name" value="SecD"/>
</dbReference>
<evidence type="ECO:0000256" key="11">
    <source>
        <dbReference type="HAMAP-Rule" id="MF_01464"/>
    </source>
</evidence>
<sequence>MLYFSRWQTFSIWLVVILGILYAAPNVIPQSYLASLPSWAPSRPMTLGLDLQGGSHILLQVERNSLVSERLASVRDDVRSVLREKRIGYTGLSTAGQSVQVRIRGTGEVEAARKALEELTQPITSSLFGGGVIRELELSEPEPGLFRLTLTDEGMNYRISSAVEQSIEVVSRRVNELGTTEPVIQRQGNDRILVQVPGLQDPDRLKDILGQTARLTFQMVDQSMPVEEAIQGRPPVGTSVMYSTDNPPIPYIIEDRVIVSGENLVDAQAGFDQLTNQPIVTFRFDTRGATRFGQATQQNVGRLFAIVLDGKVISAPQIREPILGGTGQISGNFTVQSANDLAVLLRAGALPATLTVVEERTVGPGLGQDSIDAGIAASIIGSVLVIIFMIMAYGFLGIIADLALVLNVVMIIAILSVLGATLTLPGIAGIVLTIGMAVDSNVLIYERIREERRLGRSVLKSFDAGFERALATIVDSNLTTLIAALVLFVVGTGPVKGFAVTLAIGICTTLFTAFTFTRWVVAFWLRRSRPTEVPKGYIHLVPEVTRIPFMKMRLQVFALSILLSIASIVLVFTVKPNFGIDFTGGTLIEVRAKNGQTDIGEIRQKLSEAGIHEVQVQGFGEASDALIRLGAAEDEATGNATVQKAQQILSADYDIRRTEVVGPTVSNELMWSAIVGILVAMAGIMIYVWVRFEWQFAIGAIMSTINDICLTLGFLVVTQIQVDLTTVAAMLTIVGYSLNDTVVIYDRIRENLRRFKKMPLGQLLDLSDNEMLARTVMTSVTTLLALVALYFFGGEVIRSFVASMIFGVVIGTLSSIFISAPALIFFNLRPAKGPLISEEEIRAGEARDLKAEGKQVSAT</sequence>
<dbReference type="RefSeq" id="WP_261514303.1">
    <property type="nucleotide sequence ID" value="NZ_JAODNV010000005.1"/>
</dbReference>
<dbReference type="NCBIfam" id="TIGR00966">
    <property type="entry name" value="transloc_SecF"/>
    <property type="match status" value="1"/>
</dbReference>
<comment type="similarity">
    <text evidence="11">Belongs to the SecD/SecF family. SecF subfamily.</text>
</comment>
<feature type="domain" description="SecDF P1 head subdomain" evidence="14">
    <location>
        <begin position="240"/>
        <end position="352"/>
    </location>
</feature>
<feature type="domain" description="Protein translocase subunit SecDF P1" evidence="13">
    <location>
        <begin position="163"/>
        <end position="222"/>
    </location>
</feature>
<keyword evidence="8 10" id="KW-0811">Translocation</keyword>
<keyword evidence="5 10" id="KW-0812">Transmembrane</keyword>
<dbReference type="Pfam" id="PF02355">
    <property type="entry name" value="SecD_SecF_C"/>
    <property type="match status" value="2"/>
</dbReference>
<dbReference type="InterPro" id="IPR022813">
    <property type="entry name" value="SecD/SecF_arch_bac"/>
</dbReference>
<dbReference type="Pfam" id="PF07549">
    <property type="entry name" value="Sec_GG"/>
    <property type="match status" value="2"/>
</dbReference>
<dbReference type="PRINTS" id="PR01755">
    <property type="entry name" value="SECFTRNLCASE"/>
</dbReference>
<dbReference type="HAMAP" id="MF_01463_B">
    <property type="entry name" value="SecD_B"/>
    <property type="match status" value="1"/>
</dbReference>
<gene>
    <name evidence="15" type="primary">secDF</name>
    <name evidence="10" type="synonym">secD</name>
    <name evidence="11" type="synonym">secF</name>
    <name evidence="15" type="ORF">NYR54_04260</name>
</gene>
<comment type="subcellular location">
    <subcellularLocation>
        <location evidence="1 10">Cell membrane</location>
        <topology evidence="1 10">Multi-pass membrane protein</topology>
    </subcellularLocation>
</comment>
<keyword evidence="2 10" id="KW-0813">Transport</keyword>
<feature type="transmembrane region" description="Helical" evidence="10">
    <location>
        <begin position="469"/>
        <end position="491"/>
    </location>
</feature>
<dbReference type="GO" id="GO:0006605">
    <property type="term" value="P:protein targeting"/>
    <property type="evidence" value="ECO:0007669"/>
    <property type="project" value="UniProtKB-UniRule"/>
</dbReference>
<dbReference type="PANTHER" id="PTHR30081:SF1">
    <property type="entry name" value="PROTEIN TRANSLOCASE SUBUNIT SECD"/>
    <property type="match status" value="1"/>
</dbReference>
<evidence type="ECO:0000256" key="8">
    <source>
        <dbReference type="ARBA" id="ARBA00023010"/>
    </source>
</evidence>
<comment type="subunit">
    <text evidence="11">Forms a complex with SecD. Part of the essential Sec protein translocation apparatus which comprises SecA, SecYEG and auxiliary proteins SecDF-YajC and YidC.</text>
</comment>
<comment type="subunit">
    <text evidence="10">Forms a complex with SecF. Part of the essential Sec protein translocation apparatus which comprises SecA, SecYEG and auxiliary proteins SecDF-YajC and YidC.</text>
</comment>
<dbReference type="InterPro" id="IPR005665">
    <property type="entry name" value="SecF_bac"/>
</dbReference>
<name>A0A9X3B5Z3_9HYPH</name>
<keyword evidence="9 10" id="KW-0472">Membrane</keyword>
<evidence type="ECO:0000313" key="16">
    <source>
        <dbReference type="Proteomes" id="UP001149009"/>
    </source>
</evidence>
<evidence type="ECO:0000256" key="2">
    <source>
        <dbReference type="ARBA" id="ARBA00022448"/>
    </source>
</evidence>
<evidence type="ECO:0000256" key="3">
    <source>
        <dbReference type="ARBA" id="ARBA00022475"/>
    </source>
</evidence>
<keyword evidence="6 10" id="KW-0653">Protein transport</keyword>
<evidence type="ECO:0000259" key="12">
    <source>
        <dbReference type="Pfam" id="PF02355"/>
    </source>
</evidence>
<dbReference type="GO" id="GO:0065002">
    <property type="term" value="P:intracellular protein transmembrane transport"/>
    <property type="evidence" value="ECO:0007669"/>
    <property type="project" value="UniProtKB-UniRule"/>
</dbReference>
<dbReference type="InterPro" id="IPR048634">
    <property type="entry name" value="SecD_SecF_C"/>
</dbReference>
<dbReference type="GO" id="GO:0005886">
    <property type="term" value="C:plasma membrane"/>
    <property type="evidence" value="ECO:0007669"/>
    <property type="project" value="UniProtKB-SubCell"/>
</dbReference>
<dbReference type="Gene3D" id="3.30.70.3400">
    <property type="match status" value="2"/>
</dbReference>
<dbReference type="FunFam" id="1.20.1640.10:FF:000004">
    <property type="entry name" value="Protein translocase subunit SecD"/>
    <property type="match status" value="1"/>
</dbReference>
<dbReference type="SUPFAM" id="SSF82866">
    <property type="entry name" value="Multidrug efflux transporter AcrB transmembrane domain"/>
    <property type="match status" value="2"/>
</dbReference>
<reference evidence="15" key="1">
    <citation type="submission" date="2022-08" db="EMBL/GenBank/DDBJ databases">
        <title>Chelativorans sichuanense sp. nov., a paraffin oil-degrading bacterium isolated from a mixture of oil-based drill cuttings and paddy soil.</title>
        <authorList>
            <person name="Yu J."/>
            <person name="Liu H."/>
            <person name="Chen Q."/>
        </authorList>
    </citation>
    <scope>NUCLEOTIDE SEQUENCE</scope>
    <source>
        <strain evidence="15">SCAU 2101</strain>
    </source>
</reference>
<dbReference type="InterPro" id="IPR054384">
    <property type="entry name" value="SecDF_P1_head"/>
</dbReference>
<dbReference type="InterPro" id="IPR055344">
    <property type="entry name" value="SecD_SecF_C_bact"/>
</dbReference>
<proteinExistence type="inferred from homology"/>
<dbReference type="Pfam" id="PF21760">
    <property type="entry name" value="SecD_1st"/>
    <property type="match status" value="1"/>
</dbReference>
<feature type="domain" description="Protein export membrane protein SecD/SecF C-terminal" evidence="12">
    <location>
        <begin position="645"/>
        <end position="826"/>
    </location>
</feature>
<evidence type="ECO:0000256" key="7">
    <source>
        <dbReference type="ARBA" id="ARBA00022989"/>
    </source>
</evidence>
<dbReference type="NCBIfam" id="TIGR01129">
    <property type="entry name" value="secD"/>
    <property type="match status" value="1"/>
</dbReference>
<dbReference type="AlphaFoldDB" id="A0A9X3B5Z3"/>
<dbReference type="NCBIfam" id="NF009583">
    <property type="entry name" value="PRK13024.1-3"/>
    <property type="match status" value="1"/>
</dbReference>
<keyword evidence="7 10" id="KW-1133">Transmembrane helix</keyword>
<organism evidence="15 16">
    <name type="scientific">Chelativorans petroleitrophicus</name>
    <dbReference type="NCBI Taxonomy" id="2975484"/>
    <lineage>
        <taxon>Bacteria</taxon>
        <taxon>Pseudomonadati</taxon>
        <taxon>Pseudomonadota</taxon>
        <taxon>Alphaproteobacteria</taxon>
        <taxon>Hyphomicrobiales</taxon>
        <taxon>Phyllobacteriaceae</taxon>
        <taxon>Chelativorans</taxon>
    </lineage>
</organism>
<dbReference type="GO" id="GO:0043952">
    <property type="term" value="P:protein transport by the Sec complex"/>
    <property type="evidence" value="ECO:0007669"/>
    <property type="project" value="UniProtKB-UniRule"/>
</dbReference>
<evidence type="ECO:0000256" key="1">
    <source>
        <dbReference type="ARBA" id="ARBA00004651"/>
    </source>
</evidence>
<feature type="transmembrane region" description="Helical" evidence="10">
    <location>
        <begin position="497"/>
        <end position="525"/>
    </location>
</feature>
<feature type="transmembrane region" description="Helical" evidence="10">
    <location>
        <begin position="402"/>
        <end position="421"/>
    </location>
</feature>
<feature type="domain" description="Protein export membrane protein SecD/SecF C-terminal" evidence="12">
    <location>
        <begin position="355"/>
        <end position="516"/>
    </location>
</feature>
<keyword evidence="3 10" id="KW-1003">Cell membrane</keyword>
<keyword evidence="16" id="KW-1185">Reference proteome</keyword>
<comment type="caution">
    <text evidence="10">Lacks conserved residue(s) required for the propagation of feature annotation.</text>
</comment>
<protein>
    <recommendedName>
        <fullName evidence="10 11">Multifunctional fusion protein</fullName>
    </recommendedName>
    <domain>
        <recommendedName>
            <fullName evidence="10">Protein translocase subunit SecD</fullName>
        </recommendedName>
    </domain>
    <domain>
        <recommendedName>
            <fullName evidence="11">Protein-export membrane protein SecF</fullName>
        </recommendedName>
    </domain>
</protein>
<dbReference type="NCBIfam" id="TIGR00916">
    <property type="entry name" value="2A0604s01"/>
    <property type="match status" value="2"/>
</dbReference>
<feature type="transmembrane region" description="Helical" evidence="10">
    <location>
        <begin position="669"/>
        <end position="690"/>
    </location>
</feature>
<feature type="transmembrane region" description="Helical" evidence="10">
    <location>
        <begin position="427"/>
        <end position="448"/>
    </location>
</feature>
<dbReference type="Proteomes" id="UP001149009">
    <property type="component" value="Unassembled WGS sequence"/>
</dbReference>
<dbReference type="InterPro" id="IPR022645">
    <property type="entry name" value="SecD/SecF_bac"/>
</dbReference>
<dbReference type="EMBL" id="JAODNV010000005">
    <property type="protein sequence ID" value="MCT8989512.1"/>
    <property type="molecule type" value="Genomic_DNA"/>
</dbReference>
<dbReference type="Gene3D" id="3.30.1360.200">
    <property type="match status" value="1"/>
</dbReference>
<dbReference type="Gene3D" id="1.20.1640.10">
    <property type="entry name" value="Multidrug efflux transporter AcrB transmembrane domain"/>
    <property type="match status" value="2"/>
</dbReference>
<dbReference type="Pfam" id="PF22599">
    <property type="entry name" value="SecDF_P1_head"/>
    <property type="match status" value="1"/>
</dbReference>
<dbReference type="HAMAP" id="MF_01464_B">
    <property type="entry name" value="SecF_B"/>
    <property type="match status" value="1"/>
</dbReference>
<dbReference type="PANTHER" id="PTHR30081">
    <property type="entry name" value="PROTEIN-EXPORT MEMBRANE PROTEIN SEC"/>
    <property type="match status" value="1"/>
</dbReference>
<feature type="transmembrane region" description="Helical" evidence="10">
    <location>
        <begin position="556"/>
        <end position="574"/>
    </location>
</feature>
<dbReference type="FunFam" id="3.30.70.3400:FF:000006">
    <property type="entry name" value="Protein translocase subunit SecD"/>
    <property type="match status" value="1"/>
</dbReference>
<evidence type="ECO:0000256" key="10">
    <source>
        <dbReference type="HAMAP-Rule" id="MF_01463"/>
    </source>
</evidence>
<keyword evidence="4" id="KW-0997">Cell inner membrane</keyword>
<comment type="caution">
    <text evidence="15">The sequence shown here is derived from an EMBL/GenBank/DDBJ whole genome shotgun (WGS) entry which is preliminary data.</text>
</comment>
<dbReference type="NCBIfam" id="NF011315">
    <property type="entry name" value="PRK14726.1"/>
    <property type="match status" value="1"/>
</dbReference>